<feature type="non-terminal residue" evidence="2">
    <location>
        <position position="1"/>
    </location>
</feature>
<dbReference type="Proteomes" id="UP001281003">
    <property type="component" value="Unassembled WGS sequence"/>
</dbReference>
<dbReference type="EMBL" id="JAUTDP010000010">
    <property type="protein sequence ID" value="KAK3395775.1"/>
    <property type="molecule type" value="Genomic_DNA"/>
</dbReference>
<evidence type="ECO:0000313" key="3">
    <source>
        <dbReference type="Proteomes" id="UP001281003"/>
    </source>
</evidence>
<dbReference type="GO" id="GO:0046983">
    <property type="term" value="F:protein dimerization activity"/>
    <property type="evidence" value="ECO:0007669"/>
    <property type="project" value="InterPro"/>
</dbReference>
<dbReference type="Pfam" id="PF05699">
    <property type="entry name" value="Dimer_Tnp_hAT"/>
    <property type="match status" value="1"/>
</dbReference>
<accession>A0AAE0P9Y0</accession>
<reference evidence="2" key="2">
    <citation type="submission" date="2023-07" db="EMBL/GenBank/DDBJ databases">
        <authorList>
            <consortium name="Lawrence Berkeley National Laboratory"/>
            <person name="Haridas S."/>
            <person name="Hensen N."/>
            <person name="Bonometti L."/>
            <person name="Westerberg I."/>
            <person name="Brannstrom I.O."/>
            <person name="Guillou S."/>
            <person name="Cros-Aarteil S."/>
            <person name="Calhoun S."/>
            <person name="Kuo A."/>
            <person name="Mondo S."/>
            <person name="Pangilinan J."/>
            <person name="Riley R."/>
            <person name="LaButti K."/>
            <person name="Andreopoulos B."/>
            <person name="Lipzen A."/>
            <person name="Chen C."/>
            <person name="Yanf M."/>
            <person name="Daum C."/>
            <person name="Ng V."/>
            <person name="Clum A."/>
            <person name="Steindorff A."/>
            <person name="Ohm R."/>
            <person name="Martin F."/>
            <person name="Silar P."/>
            <person name="Natvig D."/>
            <person name="Lalanne C."/>
            <person name="Gautier V."/>
            <person name="Ament-velasquez S.L."/>
            <person name="Kruys A."/>
            <person name="Hutchinson M.I."/>
            <person name="Powell A.J."/>
            <person name="Barry K."/>
            <person name="Miller A.N."/>
            <person name="Grigoriev I.V."/>
            <person name="Debuchy R."/>
            <person name="Gladieux P."/>
            <person name="Thoren M.H."/>
            <person name="Johannesson H."/>
        </authorList>
    </citation>
    <scope>NUCLEOTIDE SEQUENCE</scope>
    <source>
        <strain evidence="2">FGSC 1904</strain>
    </source>
</reference>
<reference evidence="2" key="1">
    <citation type="journal article" date="2023" name="Mol. Phylogenet. Evol.">
        <title>Genome-scale phylogeny and comparative genomics of the fungal order Sordariales.</title>
        <authorList>
            <person name="Hensen N."/>
            <person name="Bonometti L."/>
            <person name="Westerberg I."/>
            <person name="Brannstrom I.O."/>
            <person name="Guillou S."/>
            <person name="Cros-Aarteil S."/>
            <person name="Calhoun S."/>
            <person name="Haridas S."/>
            <person name="Kuo A."/>
            <person name="Mondo S."/>
            <person name="Pangilinan J."/>
            <person name="Riley R."/>
            <person name="LaButti K."/>
            <person name="Andreopoulos B."/>
            <person name="Lipzen A."/>
            <person name="Chen C."/>
            <person name="Yan M."/>
            <person name="Daum C."/>
            <person name="Ng V."/>
            <person name="Clum A."/>
            <person name="Steindorff A."/>
            <person name="Ohm R.A."/>
            <person name="Martin F."/>
            <person name="Silar P."/>
            <person name="Natvig D.O."/>
            <person name="Lalanne C."/>
            <person name="Gautier V."/>
            <person name="Ament-Velasquez S.L."/>
            <person name="Kruys A."/>
            <person name="Hutchinson M.I."/>
            <person name="Powell A.J."/>
            <person name="Barry K."/>
            <person name="Miller A.N."/>
            <person name="Grigoriev I.V."/>
            <person name="Debuchy R."/>
            <person name="Gladieux P."/>
            <person name="Hiltunen Thoren M."/>
            <person name="Johannesson H."/>
        </authorList>
    </citation>
    <scope>NUCLEOTIDE SEQUENCE</scope>
    <source>
        <strain evidence="2">FGSC 1904</strain>
    </source>
</reference>
<proteinExistence type="predicted"/>
<protein>
    <recommendedName>
        <fullName evidence="1">HAT C-terminal dimerisation domain-containing protein</fullName>
    </recommendedName>
</protein>
<evidence type="ECO:0000259" key="1">
    <source>
        <dbReference type="Pfam" id="PF05699"/>
    </source>
</evidence>
<dbReference type="AlphaFoldDB" id="A0AAE0P9Y0"/>
<evidence type="ECO:0000313" key="2">
    <source>
        <dbReference type="EMBL" id="KAK3395775.1"/>
    </source>
</evidence>
<gene>
    <name evidence="2" type="ORF">B0T20DRAFT_359883</name>
</gene>
<keyword evidence="3" id="KW-1185">Reference proteome</keyword>
<dbReference type="InterPro" id="IPR008906">
    <property type="entry name" value="HATC_C_dom"/>
</dbReference>
<name>A0AAE0P9Y0_SORBR</name>
<organism evidence="2 3">
    <name type="scientific">Sordaria brevicollis</name>
    <dbReference type="NCBI Taxonomy" id="83679"/>
    <lineage>
        <taxon>Eukaryota</taxon>
        <taxon>Fungi</taxon>
        <taxon>Dikarya</taxon>
        <taxon>Ascomycota</taxon>
        <taxon>Pezizomycotina</taxon>
        <taxon>Sordariomycetes</taxon>
        <taxon>Sordariomycetidae</taxon>
        <taxon>Sordariales</taxon>
        <taxon>Sordariaceae</taxon>
        <taxon>Sordaria</taxon>
    </lineage>
</organism>
<sequence length="53" mass="6284">LFPYFIRIAFDYYSIPIITNDYEYSFSSTKLTVNSQQYSLSSKTINVIENLKF</sequence>
<comment type="caution">
    <text evidence="2">The sequence shown here is derived from an EMBL/GenBank/DDBJ whole genome shotgun (WGS) entry which is preliminary data.</text>
</comment>
<feature type="domain" description="HAT C-terminal dimerisation" evidence="1">
    <location>
        <begin position="2"/>
        <end position="49"/>
    </location>
</feature>